<keyword evidence="8" id="KW-1185">Reference proteome</keyword>
<comment type="caution">
    <text evidence="7">The sequence shown here is derived from an EMBL/GenBank/DDBJ whole genome shotgun (WGS) entry which is preliminary data.</text>
</comment>
<evidence type="ECO:0000256" key="2">
    <source>
        <dbReference type="ARBA" id="ARBA00022963"/>
    </source>
</evidence>
<evidence type="ECO:0000313" key="7">
    <source>
        <dbReference type="EMBL" id="CAH0529786.1"/>
    </source>
</evidence>
<evidence type="ECO:0000256" key="3">
    <source>
        <dbReference type="ARBA" id="ARBA00023098"/>
    </source>
</evidence>
<keyword evidence="5" id="KW-0732">Signal</keyword>
<keyword evidence="2 4" id="KW-0442">Lipid degradation</keyword>
<dbReference type="PANTHER" id="PTHR14226">
    <property type="entry name" value="NEUROPATHY TARGET ESTERASE/SWISS CHEESE D.MELANOGASTER"/>
    <property type="match status" value="1"/>
</dbReference>
<dbReference type="RefSeq" id="WP_237486348.1">
    <property type="nucleotide sequence ID" value="NZ_CAKLCM010000003.1"/>
</dbReference>
<protein>
    <recommendedName>
        <fullName evidence="6">PNPLA domain-containing protein</fullName>
    </recommendedName>
</protein>
<feature type="chain" id="PRO_5045980317" description="PNPLA domain-containing protein" evidence="5">
    <location>
        <begin position="20"/>
        <end position="441"/>
    </location>
</feature>
<keyword evidence="1 4" id="KW-0378">Hydrolase</keyword>
<dbReference type="InterPro" id="IPR002641">
    <property type="entry name" value="PNPLA_dom"/>
</dbReference>
<comment type="caution">
    <text evidence="4">Lacks conserved residue(s) required for the propagation of feature annotation.</text>
</comment>
<feature type="active site" description="Proton acceptor" evidence="4">
    <location>
        <position position="278"/>
    </location>
</feature>
<evidence type="ECO:0000256" key="4">
    <source>
        <dbReference type="PROSITE-ProRule" id="PRU01161"/>
    </source>
</evidence>
<dbReference type="SUPFAM" id="SSF52151">
    <property type="entry name" value="FabD/lysophospholipase-like"/>
    <property type="match status" value="1"/>
</dbReference>
<feature type="signal peptide" evidence="5">
    <location>
        <begin position="1"/>
        <end position="19"/>
    </location>
</feature>
<proteinExistence type="predicted"/>
<dbReference type="PROSITE" id="PS51635">
    <property type="entry name" value="PNPLA"/>
    <property type="match status" value="1"/>
</dbReference>
<dbReference type="InterPro" id="IPR050301">
    <property type="entry name" value="NTE"/>
</dbReference>
<feature type="active site" description="Nucleophile" evidence="4">
    <location>
        <position position="100"/>
    </location>
</feature>
<name>A0ABN8DMW9_9VIBR</name>
<sequence length="441" mass="48587">MINRLARLVMLIGSLSGCAAVNHPSNTNTIEEVKPGGGYAFSSSNHEDSQVTVILAFSGGGTRAAALSYGVLKQLNDTHIVIDGQPRSLLSEVDVISSVSGGSFTAAYYGLYQDKIFTDYEQSFLKRNVKDDLISQLLSPSRWFSALGRTDLANNYYQDEIFGEKTFADIDTTTAPYIIINASDITTGVRFSFIQEYFNVLCSDVSQFPISKAVTASSAVPVLFQPVVLENHQGCETNGTASIDAVSFNELSFRSKKAVENIQQYDDKEKNRYIHLVDGGITDNLGLLAIYDLLEIGDFHRKLDYSGQSQHHIVVISVDASTEPELGIGQSVDFPTVAQTLNSITDIQLHRYNDATKALFMDSMEQWSSEASNDHVEVIPHFIQIGFNHTQDPESRHRFNQVPTDLTIDGDTVEAIIDEGQSQLKANTIYQSVVEQLAQTP</sequence>
<evidence type="ECO:0000313" key="8">
    <source>
        <dbReference type="Proteomes" id="UP000838160"/>
    </source>
</evidence>
<evidence type="ECO:0000256" key="1">
    <source>
        <dbReference type="ARBA" id="ARBA00022801"/>
    </source>
</evidence>
<feature type="domain" description="PNPLA" evidence="6">
    <location>
        <begin position="55"/>
        <end position="291"/>
    </location>
</feature>
<dbReference type="PANTHER" id="PTHR14226:SF78">
    <property type="entry name" value="SLR0060 PROTEIN"/>
    <property type="match status" value="1"/>
</dbReference>
<dbReference type="Pfam" id="PF01734">
    <property type="entry name" value="Patatin"/>
    <property type="match status" value="1"/>
</dbReference>
<dbReference type="Gene3D" id="3.40.1090.10">
    <property type="entry name" value="Cytosolic phospholipase A2 catalytic domain"/>
    <property type="match status" value="1"/>
</dbReference>
<dbReference type="Proteomes" id="UP000838160">
    <property type="component" value="Unassembled WGS sequence"/>
</dbReference>
<organism evidence="7 8">
    <name type="scientific">Vibrio hippocampi</name>
    <dbReference type="NCBI Taxonomy" id="654686"/>
    <lineage>
        <taxon>Bacteria</taxon>
        <taxon>Pseudomonadati</taxon>
        <taxon>Pseudomonadota</taxon>
        <taxon>Gammaproteobacteria</taxon>
        <taxon>Vibrionales</taxon>
        <taxon>Vibrionaceae</taxon>
        <taxon>Vibrio</taxon>
    </lineage>
</organism>
<evidence type="ECO:0000256" key="5">
    <source>
        <dbReference type="SAM" id="SignalP"/>
    </source>
</evidence>
<accession>A0ABN8DMW9</accession>
<gene>
    <name evidence="7" type="ORF">VHP8226_03542</name>
</gene>
<keyword evidence="3 4" id="KW-0443">Lipid metabolism</keyword>
<feature type="short sequence motif" description="DGA/G" evidence="4">
    <location>
        <begin position="278"/>
        <end position="280"/>
    </location>
</feature>
<evidence type="ECO:0000259" key="6">
    <source>
        <dbReference type="PROSITE" id="PS51635"/>
    </source>
</evidence>
<reference evidence="7" key="1">
    <citation type="submission" date="2021-12" db="EMBL/GenBank/DDBJ databases">
        <authorList>
            <person name="Rodrigo-Torres L."/>
            <person name="Arahal R. D."/>
            <person name="Lucena T."/>
        </authorList>
    </citation>
    <scope>NUCLEOTIDE SEQUENCE</scope>
    <source>
        <strain evidence="7">CECT 8226</strain>
    </source>
</reference>
<dbReference type="InterPro" id="IPR016035">
    <property type="entry name" value="Acyl_Trfase/lysoPLipase"/>
</dbReference>
<dbReference type="PROSITE" id="PS51257">
    <property type="entry name" value="PROKAR_LIPOPROTEIN"/>
    <property type="match status" value="1"/>
</dbReference>
<dbReference type="EMBL" id="CAKLCM010000003">
    <property type="protein sequence ID" value="CAH0529786.1"/>
    <property type="molecule type" value="Genomic_DNA"/>
</dbReference>